<sequence length="343" mass="38119">MYTTSRERIMGSYSPILFDSYLTVVVLLLIIGVSFGVNEEAQLSYDHYKFTCPRVETIVQREMLSIFLTDPTAPAAFLRLFFHDCQVQGCDASILLDGNDSTNKLSEMVSSRNFGIRNRETIGLIKSKLEFECPGKVSCADIIALAARESVSLSGPRIQIPLGRRDSTTYSSQQADADLPPQGITVDELIHIFDSKGMNLEESVAILGAHTLGVGHCQNIGSRLYDPQPGDQMDQKFEAFLRKICPGRIPLTNLCFAPNDGTPAIFDNQYYRDVLKGRGLFGIDSNISRDPRTAPIVRQFAVDQNHFFGVFSSAFVKLSSTNVLTNGEGQVRRQCNRINVDER</sequence>
<feature type="binding site" evidence="12">
    <location>
        <position position="262"/>
    </location>
    <ligand>
        <name>Ca(2+)</name>
        <dbReference type="ChEBI" id="CHEBI:29108"/>
        <label>2</label>
    </ligand>
</feature>
<name>A0A8T1PL07_CARIL</name>
<feature type="binding site" description="axial binding residue" evidence="12">
    <location>
        <position position="210"/>
    </location>
    <ligand>
        <name>heme b</name>
        <dbReference type="ChEBI" id="CHEBI:60344"/>
    </ligand>
    <ligandPart>
        <name>Fe</name>
        <dbReference type="ChEBI" id="CHEBI:18248"/>
    </ligandPart>
</feature>
<dbReference type="EMBL" id="CM031817">
    <property type="protein sequence ID" value="KAG6641752.1"/>
    <property type="molecule type" value="Genomic_DNA"/>
</dbReference>
<keyword evidence="4" id="KW-0349">Heme</keyword>
<comment type="cofactor">
    <cofactor evidence="12">
        <name>Ca(2+)</name>
        <dbReference type="ChEBI" id="CHEBI:29108"/>
    </cofactor>
    <text evidence="12">Binds 2 calcium ions per subunit.</text>
</comment>
<feature type="binding site" evidence="11">
    <location>
        <position position="180"/>
    </location>
    <ligand>
        <name>substrate</name>
    </ligand>
</feature>
<feature type="binding site" evidence="12">
    <location>
        <position position="89"/>
    </location>
    <ligand>
        <name>Ca(2+)</name>
        <dbReference type="ChEBI" id="CHEBI:29108"/>
        <label>1</label>
    </ligand>
</feature>
<evidence type="ECO:0000256" key="15">
    <source>
        <dbReference type="RuleBase" id="RU004241"/>
    </source>
</evidence>
<keyword evidence="16" id="KW-1133">Transmembrane helix</keyword>
<dbReference type="PANTHER" id="PTHR31517:SF81">
    <property type="entry name" value="PEROXIDASE"/>
    <property type="match status" value="1"/>
</dbReference>
<dbReference type="PANTHER" id="PTHR31517">
    <property type="match status" value="1"/>
</dbReference>
<dbReference type="GO" id="GO:0046872">
    <property type="term" value="F:metal ion binding"/>
    <property type="evidence" value="ECO:0007669"/>
    <property type="project" value="UniProtKB-KW"/>
</dbReference>
<feature type="domain" description="Plant heme peroxidase family profile" evidence="17">
    <location>
        <begin position="42"/>
        <end position="339"/>
    </location>
</feature>
<evidence type="ECO:0000259" key="17">
    <source>
        <dbReference type="PROSITE" id="PS50873"/>
    </source>
</evidence>
<dbReference type="EC" id="1.11.1.7" evidence="2"/>
<evidence type="ECO:0000256" key="1">
    <source>
        <dbReference type="ARBA" id="ARBA00000189"/>
    </source>
</evidence>
<comment type="caution">
    <text evidence="18">The sequence shown here is derived from an EMBL/GenBank/DDBJ whole genome shotgun (WGS) entry which is preliminary data.</text>
</comment>
<feature type="binding site" evidence="12">
    <location>
        <position position="211"/>
    </location>
    <ligand>
        <name>Ca(2+)</name>
        <dbReference type="ChEBI" id="CHEBI:29108"/>
        <label>2</label>
    </ligand>
</feature>
<evidence type="ECO:0000256" key="8">
    <source>
        <dbReference type="ARBA" id="ARBA00023004"/>
    </source>
</evidence>
<dbReference type="CDD" id="cd00693">
    <property type="entry name" value="secretory_peroxidase"/>
    <property type="match status" value="1"/>
</dbReference>
<organism evidence="18 19">
    <name type="scientific">Carya illinoinensis</name>
    <name type="common">Pecan</name>
    <dbReference type="NCBI Taxonomy" id="32201"/>
    <lineage>
        <taxon>Eukaryota</taxon>
        <taxon>Viridiplantae</taxon>
        <taxon>Streptophyta</taxon>
        <taxon>Embryophyta</taxon>
        <taxon>Tracheophyta</taxon>
        <taxon>Spermatophyta</taxon>
        <taxon>Magnoliopsida</taxon>
        <taxon>eudicotyledons</taxon>
        <taxon>Gunneridae</taxon>
        <taxon>Pentapetalae</taxon>
        <taxon>rosids</taxon>
        <taxon>fabids</taxon>
        <taxon>Fagales</taxon>
        <taxon>Juglandaceae</taxon>
        <taxon>Carya</taxon>
    </lineage>
</organism>
<feature type="binding site" evidence="12">
    <location>
        <position position="91"/>
    </location>
    <ligand>
        <name>Ca(2+)</name>
        <dbReference type="ChEBI" id="CHEBI:29108"/>
        <label>1</label>
    </ligand>
</feature>
<reference evidence="18" key="1">
    <citation type="submission" date="2020-12" db="EMBL/GenBank/DDBJ databases">
        <title>WGS assembly of Carya illinoinensis cv. Pawnee.</title>
        <authorList>
            <person name="Platts A."/>
            <person name="Shu S."/>
            <person name="Wright S."/>
            <person name="Barry K."/>
            <person name="Edger P."/>
            <person name="Pires J.C."/>
            <person name="Schmutz J."/>
        </authorList>
    </citation>
    <scope>NUCLEOTIDE SEQUENCE</scope>
    <source>
        <tissue evidence="18">Leaf</tissue>
    </source>
</reference>
<keyword evidence="19" id="KW-1185">Reference proteome</keyword>
<evidence type="ECO:0000256" key="12">
    <source>
        <dbReference type="PIRSR" id="PIRSR600823-3"/>
    </source>
</evidence>
<evidence type="ECO:0000256" key="10">
    <source>
        <dbReference type="PIRSR" id="PIRSR600823-1"/>
    </source>
</evidence>
<feature type="disulfide bond" evidence="14">
    <location>
        <begin position="52"/>
        <end position="133"/>
    </location>
</feature>
<keyword evidence="12" id="KW-0106">Calcium</keyword>
<evidence type="ECO:0000313" key="19">
    <source>
        <dbReference type="Proteomes" id="UP000811609"/>
    </source>
</evidence>
<feature type="active site" description="Proton acceptor" evidence="10">
    <location>
        <position position="83"/>
    </location>
</feature>
<dbReference type="AlphaFoldDB" id="A0A8T1PL07"/>
<evidence type="ECO:0000256" key="4">
    <source>
        <dbReference type="ARBA" id="ARBA00022617"/>
    </source>
</evidence>
<keyword evidence="6" id="KW-0732">Signal</keyword>
<feature type="disulfide bond" evidence="14">
    <location>
        <begin position="85"/>
        <end position="90"/>
    </location>
</feature>
<accession>A0A8T1PL07</accession>
<gene>
    <name evidence="18" type="ORF">CIPAW_09G096700</name>
</gene>
<keyword evidence="16" id="KW-0812">Transmembrane</keyword>
<feature type="transmembrane region" description="Helical" evidence="16">
    <location>
        <begin position="16"/>
        <end position="37"/>
    </location>
</feature>
<feature type="disulfide bond" evidence="14">
    <location>
        <begin position="139"/>
        <end position="335"/>
    </location>
</feature>
<dbReference type="FunFam" id="1.10.420.10:FF:000007">
    <property type="entry name" value="Peroxidase"/>
    <property type="match status" value="1"/>
</dbReference>
<evidence type="ECO:0000256" key="9">
    <source>
        <dbReference type="ARBA" id="ARBA00023157"/>
    </source>
</evidence>
<feature type="binding site" evidence="12">
    <location>
        <position position="84"/>
    </location>
    <ligand>
        <name>Ca(2+)</name>
        <dbReference type="ChEBI" id="CHEBI:29108"/>
        <label>1</label>
    </ligand>
</feature>
<dbReference type="PROSITE" id="PS50873">
    <property type="entry name" value="PEROXIDASE_4"/>
    <property type="match status" value="1"/>
</dbReference>
<evidence type="ECO:0000256" key="3">
    <source>
        <dbReference type="ARBA" id="ARBA00022559"/>
    </source>
</evidence>
<feature type="binding site" evidence="12">
    <location>
        <position position="267"/>
    </location>
    <ligand>
        <name>Ca(2+)</name>
        <dbReference type="ChEBI" id="CHEBI:29108"/>
        <label>2</label>
    </ligand>
</feature>
<dbReference type="InterPro" id="IPR002016">
    <property type="entry name" value="Haem_peroxidase"/>
</dbReference>
<evidence type="ECO:0000256" key="6">
    <source>
        <dbReference type="ARBA" id="ARBA00022729"/>
    </source>
</evidence>
<protein>
    <recommendedName>
        <fullName evidence="2">peroxidase</fullName>
        <ecNumber evidence="2">1.11.1.7</ecNumber>
    </recommendedName>
</protein>
<evidence type="ECO:0000256" key="16">
    <source>
        <dbReference type="SAM" id="Phobius"/>
    </source>
</evidence>
<comment type="similarity">
    <text evidence="15">Belongs to the peroxidase family.</text>
</comment>
<dbReference type="InterPro" id="IPR033905">
    <property type="entry name" value="Secretory_peroxidase"/>
</dbReference>
<dbReference type="InterPro" id="IPR000823">
    <property type="entry name" value="Peroxidase_pln"/>
</dbReference>
<feature type="disulfide bond" evidence="14">
    <location>
        <begin position="217"/>
        <end position="245"/>
    </location>
</feature>
<keyword evidence="9 14" id="KW-1015">Disulfide bond</keyword>
<keyword evidence="16" id="KW-0472">Membrane</keyword>
<keyword evidence="5 12" id="KW-0479">Metal-binding</keyword>
<feature type="site" description="Transition state stabilizer" evidence="13">
    <location>
        <position position="79"/>
    </location>
</feature>
<evidence type="ECO:0000256" key="13">
    <source>
        <dbReference type="PIRSR" id="PIRSR600823-4"/>
    </source>
</evidence>
<dbReference type="Proteomes" id="UP000811609">
    <property type="component" value="Chromosome 9"/>
</dbReference>
<evidence type="ECO:0000256" key="5">
    <source>
        <dbReference type="ARBA" id="ARBA00022723"/>
    </source>
</evidence>
<evidence type="ECO:0000256" key="14">
    <source>
        <dbReference type="PIRSR" id="PIRSR600823-5"/>
    </source>
</evidence>
<feature type="binding site" evidence="12">
    <location>
        <position position="93"/>
    </location>
    <ligand>
        <name>Ca(2+)</name>
        <dbReference type="ChEBI" id="CHEBI:29108"/>
        <label>1</label>
    </ligand>
</feature>
<evidence type="ECO:0000256" key="7">
    <source>
        <dbReference type="ARBA" id="ARBA00023002"/>
    </source>
</evidence>
<dbReference type="GO" id="GO:0140825">
    <property type="term" value="F:lactoperoxidase activity"/>
    <property type="evidence" value="ECO:0007669"/>
    <property type="project" value="UniProtKB-EC"/>
</dbReference>
<keyword evidence="8 12" id="KW-0408">Iron</keyword>
<dbReference type="Pfam" id="PF00141">
    <property type="entry name" value="peroxidase"/>
    <property type="match status" value="1"/>
</dbReference>
<dbReference type="GO" id="GO:0006979">
    <property type="term" value="P:response to oxidative stress"/>
    <property type="evidence" value="ECO:0007669"/>
    <property type="project" value="InterPro"/>
</dbReference>
<evidence type="ECO:0000313" key="18">
    <source>
        <dbReference type="EMBL" id="KAG6641752.1"/>
    </source>
</evidence>
<keyword evidence="3" id="KW-0575">Peroxidase</keyword>
<comment type="catalytic activity">
    <reaction evidence="1">
        <text>2 a phenolic donor + H2O2 = 2 a phenolic radical donor + 2 H2O</text>
        <dbReference type="Rhea" id="RHEA:56136"/>
        <dbReference type="ChEBI" id="CHEBI:15377"/>
        <dbReference type="ChEBI" id="CHEBI:16240"/>
        <dbReference type="ChEBI" id="CHEBI:139520"/>
        <dbReference type="ChEBI" id="CHEBI:139521"/>
        <dbReference type="EC" id="1.11.1.7"/>
    </reaction>
</comment>
<dbReference type="GO" id="GO:0042744">
    <property type="term" value="P:hydrogen peroxide catabolic process"/>
    <property type="evidence" value="ECO:0007669"/>
    <property type="project" value="InterPro"/>
</dbReference>
<evidence type="ECO:0000256" key="2">
    <source>
        <dbReference type="ARBA" id="ARBA00012313"/>
    </source>
</evidence>
<comment type="cofactor">
    <cofactor evidence="12">
        <name>heme b</name>
        <dbReference type="ChEBI" id="CHEBI:60344"/>
    </cofactor>
    <text evidence="12">Binds 1 heme b (iron(II)-protoporphyrin IX) group per subunit.</text>
</comment>
<dbReference type="GO" id="GO:0020037">
    <property type="term" value="F:heme binding"/>
    <property type="evidence" value="ECO:0007669"/>
    <property type="project" value="InterPro"/>
</dbReference>
<evidence type="ECO:0000256" key="11">
    <source>
        <dbReference type="PIRSR" id="PIRSR600823-2"/>
    </source>
</evidence>
<feature type="binding site" evidence="12">
    <location>
        <position position="87"/>
    </location>
    <ligand>
        <name>Ca(2+)</name>
        <dbReference type="ChEBI" id="CHEBI:29108"/>
        <label>1</label>
    </ligand>
</feature>
<proteinExistence type="inferred from homology"/>
<keyword evidence="7" id="KW-0560">Oxidoreductase</keyword>